<dbReference type="Pfam" id="PF00270">
    <property type="entry name" value="DEAD"/>
    <property type="match status" value="1"/>
</dbReference>
<dbReference type="Proteomes" id="UP000277582">
    <property type="component" value="Unassembled WGS sequence"/>
</dbReference>
<dbReference type="PIRSF" id="PIRSF037307">
    <property type="entry name" value="Lhr-like_helic_prd"/>
    <property type="match status" value="1"/>
</dbReference>
<dbReference type="Pfam" id="PF08494">
    <property type="entry name" value="DEAD_assoc"/>
    <property type="match status" value="1"/>
</dbReference>
<keyword evidence="7" id="KW-0234">DNA repair</keyword>
<dbReference type="GO" id="GO:0004386">
    <property type="term" value="F:helicase activity"/>
    <property type="evidence" value="ECO:0007669"/>
    <property type="project" value="UniProtKB-KW"/>
</dbReference>
<dbReference type="GO" id="GO:0140097">
    <property type="term" value="F:catalytic activity, acting on DNA"/>
    <property type="evidence" value="ECO:0007669"/>
    <property type="project" value="UniProtKB-ARBA"/>
</dbReference>
<evidence type="ECO:0000256" key="1">
    <source>
        <dbReference type="ARBA" id="ARBA00022741"/>
    </source>
</evidence>
<keyword evidence="13" id="KW-1185">Reference proteome</keyword>
<dbReference type="GO" id="GO:0016887">
    <property type="term" value="F:ATP hydrolysis activity"/>
    <property type="evidence" value="ECO:0007669"/>
    <property type="project" value="TreeGrafter"/>
</dbReference>
<dbReference type="PROSITE" id="PS51194">
    <property type="entry name" value="HELICASE_CTER"/>
    <property type="match status" value="1"/>
</dbReference>
<keyword evidence="2" id="KW-0227">DNA damage</keyword>
<evidence type="ECO:0000259" key="11">
    <source>
        <dbReference type="PROSITE" id="PS51194"/>
    </source>
</evidence>
<dbReference type="InterPro" id="IPR017170">
    <property type="entry name" value="Lhr-like"/>
</dbReference>
<organism evidence="12 13">
    <name type="scientific">Candidatus Methanodesulfokora washburnensis</name>
    <dbReference type="NCBI Taxonomy" id="2478471"/>
    <lineage>
        <taxon>Archaea</taxon>
        <taxon>Thermoproteota</taxon>
        <taxon>Candidatus Korarchaeia</taxon>
        <taxon>Candidatus Korarchaeia incertae sedis</taxon>
        <taxon>Candidatus Methanodesulfokora</taxon>
    </lineage>
</organism>
<comment type="caution">
    <text evidence="12">The sequence shown here is derived from an EMBL/GenBank/DDBJ whole genome shotgun (WGS) entry which is preliminary data.</text>
</comment>
<evidence type="ECO:0000313" key="13">
    <source>
        <dbReference type="Proteomes" id="UP000277582"/>
    </source>
</evidence>
<keyword evidence="3" id="KW-0378">Hydrolase</keyword>
<dbReference type="SMART" id="SM00490">
    <property type="entry name" value="HELICc"/>
    <property type="match status" value="1"/>
</dbReference>
<dbReference type="InterPro" id="IPR011545">
    <property type="entry name" value="DEAD/DEAH_box_helicase_dom"/>
</dbReference>
<evidence type="ECO:0000256" key="2">
    <source>
        <dbReference type="ARBA" id="ARBA00022763"/>
    </source>
</evidence>
<dbReference type="OrthoDB" id="372104at2157"/>
<keyword evidence="1" id="KW-0547">Nucleotide-binding</keyword>
<dbReference type="InterPro" id="IPR052511">
    <property type="entry name" value="ATP-dep_Helicase"/>
</dbReference>
<dbReference type="AlphaFoldDB" id="A0A3R9QB01"/>
<accession>A0A3R9QB01</accession>
<dbReference type="InterPro" id="IPR027417">
    <property type="entry name" value="P-loop_NTPase"/>
</dbReference>
<evidence type="ECO:0000256" key="3">
    <source>
        <dbReference type="ARBA" id="ARBA00022801"/>
    </source>
</evidence>
<name>A0A3R9QB01_9CREN</name>
<keyword evidence="8" id="KW-0413">Isomerase</keyword>
<evidence type="ECO:0000256" key="6">
    <source>
        <dbReference type="ARBA" id="ARBA00023125"/>
    </source>
</evidence>
<dbReference type="InterPro" id="IPR045628">
    <property type="entry name" value="Lhr_WH_dom"/>
</dbReference>
<keyword evidence="6" id="KW-0238">DNA-binding</keyword>
<dbReference type="InterPro" id="IPR001650">
    <property type="entry name" value="Helicase_C-like"/>
</dbReference>
<dbReference type="InterPro" id="IPR013701">
    <property type="entry name" value="Lhr-like_DEAD/DEAH_assoc"/>
</dbReference>
<dbReference type="CDD" id="cd17922">
    <property type="entry name" value="DEXHc_LHR-like"/>
    <property type="match status" value="1"/>
</dbReference>
<dbReference type="PROSITE" id="PS51192">
    <property type="entry name" value="HELICASE_ATP_BIND_1"/>
    <property type="match status" value="1"/>
</dbReference>
<dbReference type="Pfam" id="PF00271">
    <property type="entry name" value="Helicase_C"/>
    <property type="match status" value="1"/>
</dbReference>
<sequence length="921" mass="104641">MSVFELLPERIRRLVEERGFISPTDPQAMGIEPILSGKNVLIIAPTGTGKTEAAILPILSKMPSGMLLYITPLRALNRDLMERISWWANKLDLRVSVRHGDTPKSEREAQRIAPPDILVTTPETLQIMLMGRKLREILSSVKYVVVDEVHELASSKRGAQLSLALERLRDLTGGFQIVGLSATVGNPDEVARFLVGSAEECVIVDVSSKKSMSIEVVYPEPSDSDRRIAERIYLDPDVVARMSYILKLMDSAKSMLIFVNTRPMSEILGNRFKLLNSRIPVEVHHGSLSAEERRKTEEWLKSGRIKAVICTSSLELGIDVGTVEVVVQYNSPRQVSKLIQRVGRSGHKFYEVSRGFVLVINSDDALETLSIARRALNGEVEAVRIPKNPMDALMHEIAGLLLLKARLTVDEIAAHVRRSYNYRNMSYDDLIKLLEFIGNHPARIAGFNGIELYRINKRWLYKYFFDEISMIPDTKQYLVVEEREKLPVGLLDEPFVAEKGKPGERFILSGRAWEVVSVNEGVLYAREVEESIGAVPSWIGEEIPVPKEIAEEVGRIRRFIEENREKGIERISEELSLVYPADKKFIERAIKPIYIHSQFYPVPTDKRIVLEKWRDLVIIHITGGTLINRAIARYLAAKLPPPVAVSEDPYRIYIKAEHIRTRDVISELSPENFGEEVRKTVESSGLFKFRFLHTARKMGIIEKGADVTSSMLEKLIISMRDSVPYMEAFNYTIDMDMDVRGAEEILRMVKRGAIEVVDLGDLERPTPIADEGIRWQFGRVELIKSDKKEIVEREKLRMRLLSRRITLICTSCLSYADELIIGEIDEPVCKKCGSRRLAPVKMGVDEAEILLMKARDGREDKELRKARKWGKIVEKEGKKALIAYSAGLSLREAEEAISGDDIYEFALKTIRKKILRRYSVY</sequence>
<protein>
    <submittedName>
        <fullName evidence="12">DEAD/DEAH box helicase</fullName>
    </submittedName>
</protein>
<evidence type="ECO:0000259" key="10">
    <source>
        <dbReference type="PROSITE" id="PS51192"/>
    </source>
</evidence>
<dbReference type="Gene3D" id="3.40.50.300">
    <property type="entry name" value="P-loop containing nucleotide triphosphate hydrolases"/>
    <property type="match status" value="2"/>
</dbReference>
<dbReference type="GO" id="GO:0006281">
    <property type="term" value="P:DNA repair"/>
    <property type="evidence" value="ECO:0007669"/>
    <property type="project" value="UniProtKB-KW"/>
</dbReference>
<evidence type="ECO:0000256" key="9">
    <source>
        <dbReference type="ARBA" id="ARBA00093467"/>
    </source>
</evidence>
<evidence type="ECO:0000256" key="5">
    <source>
        <dbReference type="ARBA" id="ARBA00022840"/>
    </source>
</evidence>
<dbReference type="GO" id="GO:0005524">
    <property type="term" value="F:ATP binding"/>
    <property type="evidence" value="ECO:0007669"/>
    <property type="project" value="UniProtKB-KW"/>
</dbReference>
<dbReference type="PANTHER" id="PTHR47962">
    <property type="entry name" value="ATP-DEPENDENT HELICASE LHR-RELATED-RELATED"/>
    <property type="match status" value="1"/>
</dbReference>
<dbReference type="RefSeq" id="WP_125672745.1">
    <property type="nucleotide sequence ID" value="NZ_RCOS01000167.1"/>
</dbReference>
<evidence type="ECO:0000313" key="12">
    <source>
        <dbReference type="EMBL" id="RSN71888.1"/>
    </source>
</evidence>
<comment type="similarity">
    <text evidence="9">Belongs to the Lhr helicase family. Lhr-Core subfamily.</text>
</comment>
<dbReference type="SMART" id="SM00487">
    <property type="entry name" value="DEXDc"/>
    <property type="match status" value="1"/>
</dbReference>
<evidence type="ECO:0000256" key="8">
    <source>
        <dbReference type="ARBA" id="ARBA00023235"/>
    </source>
</evidence>
<feature type="domain" description="Helicase ATP-binding" evidence="10">
    <location>
        <begin position="31"/>
        <end position="202"/>
    </location>
</feature>
<keyword evidence="5" id="KW-0067">ATP-binding</keyword>
<dbReference type="InterPro" id="IPR014001">
    <property type="entry name" value="Helicase_ATP-bd"/>
</dbReference>
<dbReference type="SUPFAM" id="SSF52540">
    <property type="entry name" value="P-loop containing nucleoside triphosphate hydrolases"/>
    <property type="match status" value="1"/>
</dbReference>
<reference evidence="12 13" key="1">
    <citation type="submission" date="2018-10" db="EMBL/GenBank/DDBJ databases">
        <title>Co-occurring genomic capacity for anaerobic methane metabolism and dissimilatory sulfite reduction discovered in the Korarchaeota.</title>
        <authorList>
            <person name="Mckay L.J."/>
            <person name="Dlakic M."/>
            <person name="Fields M.W."/>
            <person name="Delmont T.O."/>
            <person name="Eren A.M."/>
            <person name="Jay Z.J."/>
            <person name="Klingelsmith K.B."/>
            <person name="Rusch D.B."/>
            <person name="Inskeep W.P."/>
        </authorList>
    </citation>
    <scope>NUCLEOTIDE SEQUENCE [LARGE SCALE GENOMIC DNA]</scope>
    <source>
        <strain evidence="12 13">MDKW</strain>
    </source>
</reference>
<keyword evidence="4 12" id="KW-0347">Helicase</keyword>
<proteinExistence type="inferred from homology"/>
<dbReference type="GO" id="GO:0003677">
    <property type="term" value="F:DNA binding"/>
    <property type="evidence" value="ECO:0007669"/>
    <property type="project" value="UniProtKB-KW"/>
</dbReference>
<gene>
    <name evidence="12" type="ORF">D6D85_14975</name>
</gene>
<dbReference type="Pfam" id="PF19306">
    <property type="entry name" value="WHD_Lhr"/>
    <property type="match status" value="1"/>
</dbReference>
<dbReference type="PANTHER" id="PTHR47962:SF5">
    <property type="entry name" value="ATP-DEPENDENT HELICASE LHR-RELATED"/>
    <property type="match status" value="1"/>
</dbReference>
<evidence type="ECO:0000256" key="4">
    <source>
        <dbReference type="ARBA" id="ARBA00022806"/>
    </source>
</evidence>
<feature type="domain" description="Helicase C-terminal" evidence="11">
    <location>
        <begin position="244"/>
        <end position="391"/>
    </location>
</feature>
<dbReference type="EMBL" id="RCOS01000167">
    <property type="protein sequence ID" value="RSN71888.1"/>
    <property type="molecule type" value="Genomic_DNA"/>
</dbReference>
<evidence type="ECO:0000256" key="7">
    <source>
        <dbReference type="ARBA" id="ARBA00023204"/>
    </source>
</evidence>